<sequence>MKYLLILCASGLGNLLLPFISGLLIAKETNRKFIIYNPFRADGNISLGKLIILDDPMISIICNENDLKKELQIETIRYYRPTSYPRWFLEINENFANDLDRILNPTNVDVVENYDLIPGDSSECIVACTSGNWISNDLNNYTFGGPLIYNIAKGVNKYKIKGKFKELQVNVDVQKKVNDYIVMNNIDHNTFGIHFRLTDVKNQQQFFYDVIRIKQTVATILMLNNIAQFFICSDESQIEKDFIDQFGSDRIRSYTKKHYSQLLNGNIVRNENVMLEGFIDLLILSSTTMIPELSNLPLSGSTYNSMAKALTNDVKYLTGPMKSFSVLTTPDICHAGGYSYAIELKEYQGISDSTENPNKSELILYEDEIPLKECHSLHEYIRNIGEGRYSHWDKHIYFSTSDNSDPTTNGKIYKAVIYN</sequence>
<reference evidence="1" key="1">
    <citation type="submission" date="2018-10" db="EMBL/GenBank/DDBJ databases">
        <title>Hidden diversity of soil giant viruses.</title>
        <authorList>
            <person name="Schulz F."/>
            <person name="Alteio L."/>
            <person name="Goudeau D."/>
            <person name="Ryan E.M."/>
            <person name="Malmstrom R.R."/>
            <person name="Blanchard J."/>
            <person name="Woyke T."/>
        </authorList>
    </citation>
    <scope>NUCLEOTIDE SEQUENCE</scope>
    <source>
        <strain evidence="1">HYV1</strain>
    </source>
</reference>
<gene>
    <name evidence="1" type="ORF">Hyperionvirus21_28</name>
</gene>
<evidence type="ECO:0000313" key="1">
    <source>
        <dbReference type="EMBL" id="AYV84294.1"/>
    </source>
</evidence>
<protein>
    <submittedName>
        <fullName evidence="1">Class I SAM-dependent methyltransferase</fullName>
    </submittedName>
</protein>
<name>A0A3G5ACH3_9VIRU</name>
<dbReference type="GO" id="GO:0008168">
    <property type="term" value="F:methyltransferase activity"/>
    <property type="evidence" value="ECO:0007669"/>
    <property type="project" value="UniProtKB-KW"/>
</dbReference>
<keyword evidence="1" id="KW-0489">Methyltransferase</keyword>
<organism evidence="1">
    <name type="scientific">Hyperionvirus sp</name>
    <dbReference type="NCBI Taxonomy" id="2487770"/>
    <lineage>
        <taxon>Viruses</taxon>
        <taxon>Varidnaviria</taxon>
        <taxon>Bamfordvirae</taxon>
        <taxon>Nucleocytoviricota</taxon>
        <taxon>Megaviricetes</taxon>
        <taxon>Imitervirales</taxon>
        <taxon>Mimiviridae</taxon>
        <taxon>Klosneuvirinae</taxon>
    </lineage>
</organism>
<proteinExistence type="predicted"/>
<dbReference type="GO" id="GO:0032259">
    <property type="term" value="P:methylation"/>
    <property type="evidence" value="ECO:0007669"/>
    <property type="project" value="UniProtKB-KW"/>
</dbReference>
<keyword evidence="1" id="KW-0808">Transferase</keyword>
<accession>A0A3G5ACH3</accession>
<dbReference type="EMBL" id="MK072403">
    <property type="protein sequence ID" value="AYV84294.1"/>
    <property type="molecule type" value="Genomic_DNA"/>
</dbReference>
<dbReference type="Gene3D" id="3.40.50.11350">
    <property type="match status" value="1"/>
</dbReference>